<proteinExistence type="predicted"/>
<dbReference type="EMBL" id="DVND01000012">
    <property type="protein sequence ID" value="HIU47813.1"/>
    <property type="molecule type" value="Genomic_DNA"/>
</dbReference>
<sequence length="168" mass="18674">MLYKIIGGGLIIAATTVFGCSKARALSERVNSLLRIKTALSVLESEIIFSANHMKRAFLRLADTVGPAFLFREAAARLEEDGVGKAWRDAVDKYRKKLCLADEDVRMLKTLSAELGMTDRENQVKNLRRVAALLDTALIKAREEYDRSARLYRSCGIMAGLLVVILLV</sequence>
<protein>
    <submittedName>
        <fullName evidence="1">Stage III sporulation protein AB</fullName>
    </submittedName>
</protein>
<gene>
    <name evidence="1" type="ORF">IAB04_00455</name>
</gene>
<organism evidence="1 2">
    <name type="scientific">Candidatus Avimonoglobus intestinipullorum</name>
    <dbReference type="NCBI Taxonomy" id="2840699"/>
    <lineage>
        <taxon>Bacteria</taxon>
        <taxon>Bacillati</taxon>
        <taxon>Bacillota</taxon>
        <taxon>Clostridia</taxon>
        <taxon>Eubacteriales</taxon>
        <taxon>Candidatus Avimonoglobus</taxon>
    </lineage>
</organism>
<dbReference type="Proteomes" id="UP000824111">
    <property type="component" value="Unassembled WGS sequence"/>
</dbReference>
<dbReference type="PROSITE" id="PS51257">
    <property type="entry name" value="PROKAR_LIPOPROTEIN"/>
    <property type="match status" value="1"/>
</dbReference>
<reference evidence="1" key="1">
    <citation type="submission" date="2020-10" db="EMBL/GenBank/DDBJ databases">
        <authorList>
            <person name="Gilroy R."/>
        </authorList>
    </citation>
    <scope>NUCLEOTIDE SEQUENCE</scope>
    <source>
        <strain evidence="1">ChiSjej4B22-9803</strain>
    </source>
</reference>
<dbReference type="AlphaFoldDB" id="A0A9D1S635"/>
<dbReference type="InterPro" id="IPR014198">
    <property type="entry name" value="Spore_III_AB"/>
</dbReference>
<comment type="caution">
    <text evidence="1">The sequence shown here is derived from an EMBL/GenBank/DDBJ whole genome shotgun (WGS) entry which is preliminary data.</text>
</comment>
<reference evidence="1" key="2">
    <citation type="journal article" date="2021" name="PeerJ">
        <title>Extensive microbial diversity within the chicken gut microbiome revealed by metagenomics and culture.</title>
        <authorList>
            <person name="Gilroy R."/>
            <person name="Ravi A."/>
            <person name="Getino M."/>
            <person name="Pursley I."/>
            <person name="Horton D.L."/>
            <person name="Alikhan N.F."/>
            <person name="Baker D."/>
            <person name="Gharbi K."/>
            <person name="Hall N."/>
            <person name="Watson M."/>
            <person name="Adriaenssens E.M."/>
            <person name="Foster-Nyarko E."/>
            <person name="Jarju S."/>
            <person name="Secka A."/>
            <person name="Antonio M."/>
            <person name="Oren A."/>
            <person name="Chaudhuri R.R."/>
            <person name="La Ragione R."/>
            <person name="Hildebrand F."/>
            <person name="Pallen M.J."/>
        </authorList>
    </citation>
    <scope>NUCLEOTIDE SEQUENCE</scope>
    <source>
        <strain evidence="1">ChiSjej4B22-9803</strain>
    </source>
</reference>
<dbReference type="PIRSF" id="PIRSF021435">
    <property type="entry name" value="SpoIIIAB"/>
    <property type="match status" value="1"/>
</dbReference>
<dbReference type="Pfam" id="PF09548">
    <property type="entry name" value="Spore_III_AB"/>
    <property type="match status" value="1"/>
</dbReference>
<accession>A0A9D1S635</accession>
<name>A0A9D1S635_9FIRM</name>
<evidence type="ECO:0000313" key="1">
    <source>
        <dbReference type="EMBL" id="HIU47813.1"/>
    </source>
</evidence>
<evidence type="ECO:0000313" key="2">
    <source>
        <dbReference type="Proteomes" id="UP000824111"/>
    </source>
</evidence>